<accession>A0A1G5VXY3</accession>
<name>A0A1G5VXY3_9EURY</name>
<evidence type="ECO:0000313" key="2">
    <source>
        <dbReference type="EMBL" id="SDA50771.1"/>
    </source>
</evidence>
<organism evidence="2 3">
    <name type="scientific">Methanobrevibacter millerae</name>
    <dbReference type="NCBI Taxonomy" id="230361"/>
    <lineage>
        <taxon>Archaea</taxon>
        <taxon>Methanobacteriati</taxon>
        <taxon>Methanobacteriota</taxon>
        <taxon>Methanomada group</taxon>
        <taxon>Methanobacteria</taxon>
        <taxon>Methanobacteriales</taxon>
        <taxon>Methanobacteriaceae</taxon>
        <taxon>Methanobrevibacter</taxon>
    </lineage>
</organism>
<protein>
    <submittedName>
        <fullName evidence="2">Uncharacterized protein</fullName>
    </submittedName>
</protein>
<sequence>MKIIDALKTYLTDWKNLLTHGIVGVILLYCLLFAPVAWYWRVTLFIIVIVFNVARMKYSKK</sequence>
<keyword evidence="1" id="KW-0472">Membrane</keyword>
<dbReference type="Proteomes" id="UP000323439">
    <property type="component" value="Unassembled WGS sequence"/>
</dbReference>
<dbReference type="RefSeq" id="WP_149731577.1">
    <property type="nucleotide sequence ID" value="NZ_FMXB01000006.1"/>
</dbReference>
<keyword evidence="3" id="KW-1185">Reference proteome</keyword>
<evidence type="ECO:0000256" key="1">
    <source>
        <dbReference type="SAM" id="Phobius"/>
    </source>
</evidence>
<proteinExistence type="predicted"/>
<feature type="transmembrane region" description="Helical" evidence="1">
    <location>
        <begin position="20"/>
        <end position="53"/>
    </location>
</feature>
<reference evidence="2 3" key="1">
    <citation type="submission" date="2016-10" db="EMBL/GenBank/DDBJ databases">
        <authorList>
            <person name="Varghese N."/>
            <person name="Submissions S."/>
        </authorList>
    </citation>
    <scope>NUCLEOTIDE SEQUENCE [LARGE SCALE GENOMIC DNA]</scope>
    <source>
        <strain evidence="2 3">DSM 16643</strain>
    </source>
</reference>
<gene>
    <name evidence="2" type="ORF">SAMN02910315_01005</name>
</gene>
<dbReference type="EMBL" id="FMXB01000006">
    <property type="protein sequence ID" value="SDA50771.1"/>
    <property type="molecule type" value="Genomic_DNA"/>
</dbReference>
<dbReference type="OrthoDB" id="82270at2157"/>
<dbReference type="AlphaFoldDB" id="A0A1G5VXY3"/>
<keyword evidence="1" id="KW-1133">Transmembrane helix</keyword>
<keyword evidence="1" id="KW-0812">Transmembrane</keyword>
<evidence type="ECO:0000313" key="3">
    <source>
        <dbReference type="Proteomes" id="UP000323439"/>
    </source>
</evidence>